<evidence type="ECO:0000256" key="7">
    <source>
        <dbReference type="ARBA" id="ARBA00023180"/>
    </source>
</evidence>
<evidence type="ECO:0000256" key="8">
    <source>
        <dbReference type="ARBA" id="ARBA00023288"/>
    </source>
</evidence>
<dbReference type="GeneID" id="106570062"/>
<evidence type="ECO:0000256" key="9">
    <source>
        <dbReference type="ARBA" id="ARBA00029446"/>
    </source>
</evidence>
<feature type="domain" description="UPAR/Ly6" evidence="11">
    <location>
        <begin position="20"/>
        <end position="102"/>
    </location>
</feature>
<comment type="similarity">
    <text evidence="9">Belongs to the SPACA4/bouncer family.</text>
</comment>
<evidence type="ECO:0000256" key="6">
    <source>
        <dbReference type="ARBA" id="ARBA00023157"/>
    </source>
</evidence>
<dbReference type="PANTHER" id="PTHR47613:SF1">
    <property type="entry name" value="SPERM ACROSOME MEMBRANE-ASSOCIATED PROTEIN 4"/>
    <property type="match status" value="1"/>
</dbReference>
<evidence type="ECO:0000256" key="10">
    <source>
        <dbReference type="SAM" id="SignalP"/>
    </source>
</evidence>
<dbReference type="OrthoDB" id="8835233at2759"/>
<evidence type="ECO:0000256" key="4">
    <source>
        <dbReference type="ARBA" id="ARBA00022729"/>
    </source>
</evidence>
<proteinExistence type="inferred from homology"/>
<keyword evidence="5" id="KW-0472">Membrane</keyword>
<sequence>MNKFMWGCVALVGLFVVAESLKCNTCSVGMASFCFIGSTAECSTSEPNCFTAQAVFNATNILNLKRKGCMATTLCNTTSTGSILTADYTVSQTCCSTDLCNGAVAIQLPLTVALGAALVAIWSTFT</sequence>
<dbReference type="KEGG" id="sasa:106570062"/>
<keyword evidence="6" id="KW-1015">Disulfide bond</keyword>
<evidence type="ECO:0000256" key="1">
    <source>
        <dbReference type="ARBA" id="ARBA00004609"/>
    </source>
</evidence>
<evidence type="ECO:0000259" key="11">
    <source>
        <dbReference type="Pfam" id="PF00021"/>
    </source>
</evidence>
<dbReference type="AlphaFoldDB" id="A0A1S3M2M4"/>
<dbReference type="Gene3D" id="2.10.60.10">
    <property type="entry name" value="CD59"/>
    <property type="match status" value="1"/>
</dbReference>
<dbReference type="GO" id="GO:0005886">
    <property type="term" value="C:plasma membrane"/>
    <property type="evidence" value="ECO:0007669"/>
    <property type="project" value="UniProtKB-SubCell"/>
</dbReference>
<dbReference type="Pfam" id="PF00021">
    <property type="entry name" value="UPAR_LY6"/>
    <property type="match status" value="1"/>
</dbReference>
<dbReference type="InterPro" id="IPR045860">
    <property type="entry name" value="Snake_toxin-like_sf"/>
</dbReference>
<evidence type="ECO:0000313" key="12">
    <source>
        <dbReference type="Proteomes" id="UP001652741"/>
    </source>
</evidence>
<dbReference type="PANTHER" id="PTHR47613">
    <property type="entry name" value="SPERM ACROSOME MEMBRANE-ASSOCIATED PROTEIN 4"/>
    <property type="match status" value="1"/>
</dbReference>
<accession>A0A1S3M2M4</accession>
<dbReference type="GO" id="GO:0098552">
    <property type="term" value="C:side of membrane"/>
    <property type="evidence" value="ECO:0007669"/>
    <property type="project" value="UniProtKB-KW"/>
</dbReference>
<gene>
    <name evidence="13" type="primary">LOC106570062</name>
</gene>
<dbReference type="InterPro" id="IPR046354">
    <property type="entry name" value="SPACA4/Bouncer"/>
</dbReference>
<keyword evidence="2" id="KW-1003">Cell membrane</keyword>
<comment type="subcellular location">
    <subcellularLocation>
        <location evidence="1">Cell membrane</location>
        <topology evidence="1">Lipid-anchor</topology>
        <topology evidence="1">GPI-anchor</topology>
    </subcellularLocation>
</comment>
<keyword evidence="4 10" id="KW-0732">Signal</keyword>
<protein>
    <submittedName>
        <fullName evidence="13">Protein Bouncer</fullName>
    </submittedName>
</protein>
<evidence type="ECO:0000256" key="5">
    <source>
        <dbReference type="ARBA" id="ARBA00023136"/>
    </source>
</evidence>
<name>A0A1S3M2M4_SALSA</name>
<feature type="signal peptide" evidence="10">
    <location>
        <begin position="1"/>
        <end position="20"/>
    </location>
</feature>
<dbReference type="SUPFAM" id="SSF57302">
    <property type="entry name" value="Snake toxin-like"/>
    <property type="match status" value="1"/>
</dbReference>
<dbReference type="OMA" id="TACTNTH"/>
<keyword evidence="12" id="KW-1185">Reference proteome</keyword>
<keyword evidence="7" id="KW-0325">Glycoprotein</keyword>
<keyword evidence="3" id="KW-0336">GPI-anchor</keyword>
<evidence type="ECO:0000313" key="13">
    <source>
        <dbReference type="RefSeq" id="XP_013997487.1"/>
    </source>
</evidence>
<dbReference type="Proteomes" id="UP001652741">
    <property type="component" value="Chromosome ssa14"/>
</dbReference>
<reference evidence="13" key="1">
    <citation type="submission" date="2025-08" db="UniProtKB">
        <authorList>
            <consortium name="RefSeq"/>
        </authorList>
    </citation>
    <scope>IDENTIFICATION</scope>
</reference>
<keyword evidence="8" id="KW-0449">Lipoprotein</keyword>
<evidence type="ECO:0000256" key="2">
    <source>
        <dbReference type="ARBA" id="ARBA00022475"/>
    </source>
</evidence>
<evidence type="ECO:0000256" key="3">
    <source>
        <dbReference type="ARBA" id="ARBA00022622"/>
    </source>
</evidence>
<dbReference type="GO" id="GO:0035036">
    <property type="term" value="P:sperm-egg recognition"/>
    <property type="evidence" value="ECO:0007669"/>
    <property type="project" value="TreeGrafter"/>
</dbReference>
<dbReference type="InterPro" id="IPR016054">
    <property type="entry name" value="LY6_UPA_recep-like"/>
</dbReference>
<organism evidence="12 13">
    <name type="scientific">Salmo salar</name>
    <name type="common">Atlantic salmon</name>
    <dbReference type="NCBI Taxonomy" id="8030"/>
    <lineage>
        <taxon>Eukaryota</taxon>
        <taxon>Metazoa</taxon>
        <taxon>Chordata</taxon>
        <taxon>Craniata</taxon>
        <taxon>Vertebrata</taxon>
        <taxon>Euteleostomi</taxon>
        <taxon>Actinopterygii</taxon>
        <taxon>Neopterygii</taxon>
        <taxon>Teleostei</taxon>
        <taxon>Protacanthopterygii</taxon>
        <taxon>Salmoniformes</taxon>
        <taxon>Salmonidae</taxon>
        <taxon>Salmoninae</taxon>
        <taxon>Salmo</taxon>
    </lineage>
</organism>
<feature type="chain" id="PRO_5010230124" evidence="10">
    <location>
        <begin position="21"/>
        <end position="126"/>
    </location>
</feature>
<dbReference type="RefSeq" id="XP_013997487.1">
    <property type="nucleotide sequence ID" value="XM_014142012.2"/>
</dbReference>